<organism evidence="1 2">
    <name type="scientific">Dactylosporangium salmoneum</name>
    <dbReference type="NCBI Taxonomy" id="53361"/>
    <lineage>
        <taxon>Bacteria</taxon>
        <taxon>Bacillati</taxon>
        <taxon>Actinomycetota</taxon>
        <taxon>Actinomycetes</taxon>
        <taxon>Micromonosporales</taxon>
        <taxon>Micromonosporaceae</taxon>
        <taxon>Dactylosporangium</taxon>
    </lineage>
</organism>
<dbReference type="Proteomes" id="UP001501444">
    <property type="component" value="Unassembled WGS sequence"/>
</dbReference>
<sequence>MVGVQTSVTFRMLGSAGLTAEAVTQQLGLQPTTAIEAGEPVSRRSARIRESSVWLLSSSPGIELVTQLNRLLAVLAGRPSLSELAGAIGARVEPVPIPWDCADWLRR</sequence>
<comment type="caution">
    <text evidence="1">The sequence shown here is derived from an EMBL/GenBank/DDBJ whole genome shotgun (WGS) entry which is preliminary data.</text>
</comment>
<dbReference type="Pfam" id="PF14106">
    <property type="entry name" value="DUF4279"/>
    <property type="match status" value="1"/>
</dbReference>
<accession>A0ABP5TAT4</accession>
<keyword evidence="2" id="KW-1185">Reference proteome</keyword>
<gene>
    <name evidence="1" type="ORF">GCM10010170_037210</name>
</gene>
<evidence type="ECO:0000313" key="1">
    <source>
        <dbReference type="EMBL" id="GAA2348607.1"/>
    </source>
</evidence>
<name>A0ABP5TAT4_9ACTN</name>
<protein>
    <submittedName>
        <fullName evidence="1">Uncharacterized protein</fullName>
    </submittedName>
</protein>
<evidence type="ECO:0000313" key="2">
    <source>
        <dbReference type="Proteomes" id="UP001501444"/>
    </source>
</evidence>
<dbReference type="EMBL" id="BAAARV010000027">
    <property type="protein sequence ID" value="GAA2348607.1"/>
    <property type="molecule type" value="Genomic_DNA"/>
</dbReference>
<proteinExistence type="predicted"/>
<reference evidence="2" key="1">
    <citation type="journal article" date="2019" name="Int. J. Syst. Evol. Microbiol.">
        <title>The Global Catalogue of Microorganisms (GCM) 10K type strain sequencing project: providing services to taxonomists for standard genome sequencing and annotation.</title>
        <authorList>
            <consortium name="The Broad Institute Genomics Platform"/>
            <consortium name="The Broad Institute Genome Sequencing Center for Infectious Disease"/>
            <person name="Wu L."/>
            <person name="Ma J."/>
        </authorList>
    </citation>
    <scope>NUCLEOTIDE SEQUENCE [LARGE SCALE GENOMIC DNA]</scope>
    <source>
        <strain evidence="2">JCM 3272</strain>
    </source>
</reference>
<dbReference type="InterPro" id="IPR025459">
    <property type="entry name" value="DUF4279"/>
</dbReference>